<feature type="region of interest" description="Disordered" evidence="1">
    <location>
        <begin position="1"/>
        <end position="21"/>
    </location>
</feature>
<evidence type="ECO:0000313" key="3">
    <source>
        <dbReference type="Proteomes" id="UP000499080"/>
    </source>
</evidence>
<protein>
    <submittedName>
        <fullName evidence="2">Uncharacterized protein</fullName>
    </submittedName>
</protein>
<gene>
    <name evidence="2" type="ORF">AVEN_30731_1</name>
</gene>
<comment type="caution">
    <text evidence="2">The sequence shown here is derived from an EMBL/GenBank/DDBJ whole genome shotgun (WGS) entry which is preliminary data.</text>
</comment>
<sequence>MMRTTPEMVTPRQDSTPHQSWGARPTTYIALHCITALLKQLESYCGTEIVILNRSPIGLAPSSPNICTTRAGELLTHVRFSVHQAHKHDGSSVESGFESGTLRGRDLTTRPPRLAECTDLQNW</sequence>
<dbReference type="Proteomes" id="UP000499080">
    <property type="component" value="Unassembled WGS sequence"/>
</dbReference>
<reference evidence="2 3" key="1">
    <citation type="journal article" date="2019" name="Sci. Rep.">
        <title>Orb-weaving spider Araneus ventricosus genome elucidates the spidroin gene catalogue.</title>
        <authorList>
            <person name="Kono N."/>
            <person name="Nakamura H."/>
            <person name="Ohtoshi R."/>
            <person name="Moran D.A.P."/>
            <person name="Shinohara A."/>
            <person name="Yoshida Y."/>
            <person name="Fujiwara M."/>
            <person name="Mori M."/>
            <person name="Tomita M."/>
            <person name="Arakawa K."/>
        </authorList>
    </citation>
    <scope>NUCLEOTIDE SEQUENCE [LARGE SCALE GENOMIC DNA]</scope>
</reference>
<dbReference type="EMBL" id="BGPR01047348">
    <property type="protein sequence ID" value="GBO24371.1"/>
    <property type="molecule type" value="Genomic_DNA"/>
</dbReference>
<dbReference type="AlphaFoldDB" id="A0A4Y2VIC5"/>
<evidence type="ECO:0000313" key="2">
    <source>
        <dbReference type="EMBL" id="GBO24371.1"/>
    </source>
</evidence>
<accession>A0A4Y2VIC5</accession>
<feature type="region of interest" description="Disordered" evidence="1">
    <location>
        <begin position="85"/>
        <end position="105"/>
    </location>
</feature>
<evidence type="ECO:0000256" key="1">
    <source>
        <dbReference type="SAM" id="MobiDB-lite"/>
    </source>
</evidence>
<proteinExistence type="predicted"/>
<organism evidence="2 3">
    <name type="scientific">Araneus ventricosus</name>
    <name type="common">Orbweaver spider</name>
    <name type="synonym">Epeira ventricosa</name>
    <dbReference type="NCBI Taxonomy" id="182803"/>
    <lineage>
        <taxon>Eukaryota</taxon>
        <taxon>Metazoa</taxon>
        <taxon>Ecdysozoa</taxon>
        <taxon>Arthropoda</taxon>
        <taxon>Chelicerata</taxon>
        <taxon>Arachnida</taxon>
        <taxon>Araneae</taxon>
        <taxon>Araneomorphae</taxon>
        <taxon>Entelegynae</taxon>
        <taxon>Araneoidea</taxon>
        <taxon>Araneidae</taxon>
        <taxon>Araneus</taxon>
    </lineage>
</organism>
<keyword evidence="3" id="KW-1185">Reference proteome</keyword>
<name>A0A4Y2VIC5_ARAVE</name>